<dbReference type="EMBL" id="CAJNOJ010000327">
    <property type="protein sequence ID" value="CAF1401582.1"/>
    <property type="molecule type" value="Genomic_DNA"/>
</dbReference>
<dbReference type="CDD" id="cd22823">
    <property type="entry name" value="Gal_Rha_Lectin"/>
    <property type="match status" value="1"/>
</dbReference>
<protein>
    <recommendedName>
        <fullName evidence="4">Transmembrane protein</fullName>
    </recommendedName>
</protein>
<dbReference type="OrthoDB" id="10005579at2759"/>
<evidence type="ECO:0000256" key="1">
    <source>
        <dbReference type="SAM" id="Phobius"/>
    </source>
</evidence>
<proteinExistence type="predicted"/>
<feature type="transmembrane region" description="Helical" evidence="1">
    <location>
        <begin position="150"/>
        <end position="170"/>
    </location>
</feature>
<gene>
    <name evidence="2" type="ORF">EDS130_LOCUS36044</name>
</gene>
<dbReference type="Proteomes" id="UP000663852">
    <property type="component" value="Unassembled WGS sequence"/>
</dbReference>
<keyword evidence="1" id="KW-0472">Membrane</keyword>
<evidence type="ECO:0000313" key="2">
    <source>
        <dbReference type="EMBL" id="CAF1401582.1"/>
    </source>
</evidence>
<organism evidence="2 3">
    <name type="scientific">Adineta ricciae</name>
    <name type="common">Rotifer</name>
    <dbReference type="NCBI Taxonomy" id="249248"/>
    <lineage>
        <taxon>Eukaryota</taxon>
        <taxon>Metazoa</taxon>
        <taxon>Spiralia</taxon>
        <taxon>Gnathifera</taxon>
        <taxon>Rotifera</taxon>
        <taxon>Eurotatoria</taxon>
        <taxon>Bdelloidea</taxon>
        <taxon>Adinetida</taxon>
        <taxon>Adinetidae</taxon>
        <taxon>Adineta</taxon>
    </lineage>
</organism>
<keyword evidence="1" id="KW-0812">Transmembrane</keyword>
<comment type="caution">
    <text evidence="2">The sequence shown here is derived from an EMBL/GenBank/DDBJ whole genome shotgun (WGS) entry which is preliminary data.</text>
</comment>
<dbReference type="AlphaFoldDB" id="A0A815L1U8"/>
<accession>A0A815L1U8</accession>
<reference evidence="2" key="1">
    <citation type="submission" date="2021-02" db="EMBL/GenBank/DDBJ databases">
        <authorList>
            <person name="Nowell W R."/>
        </authorList>
    </citation>
    <scope>NUCLEOTIDE SEQUENCE</scope>
</reference>
<sequence length="266" mass="31227">MFISNKDSIEYFLDTCCSLNGNERIYLSCGLNEKIHLNLIEIYFNSDSSCLSPYSCCQKRTKCSRRITKYFSLHCDEQNSCWINKTCLKIYKSCANSNDYYGQYLTINYSCLSLNENLTKIVDEEILNPFIVKLFTEKKNERKSFENSQIFLIGIISSFIFLMLIIYSFANFIGKKFCQNISQKNQSQQIDLIPKKILVKHDQDQKITVQSVNCPSPTRIYPIKTTFTSNPKSFYIPHSHYSYRPFINVYQDPFTGQISSRTFYYY</sequence>
<name>A0A815L1U8_ADIRI</name>
<keyword evidence="1" id="KW-1133">Transmembrane helix</keyword>
<evidence type="ECO:0000313" key="3">
    <source>
        <dbReference type="Proteomes" id="UP000663852"/>
    </source>
</evidence>
<evidence type="ECO:0008006" key="4">
    <source>
        <dbReference type="Google" id="ProtNLM"/>
    </source>
</evidence>